<organism evidence="2 3">
    <name type="scientific">Tanacetum coccineum</name>
    <dbReference type="NCBI Taxonomy" id="301880"/>
    <lineage>
        <taxon>Eukaryota</taxon>
        <taxon>Viridiplantae</taxon>
        <taxon>Streptophyta</taxon>
        <taxon>Embryophyta</taxon>
        <taxon>Tracheophyta</taxon>
        <taxon>Spermatophyta</taxon>
        <taxon>Magnoliopsida</taxon>
        <taxon>eudicotyledons</taxon>
        <taxon>Gunneridae</taxon>
        <taxon>Pentapetalae</taxon>
        <taxon>asterids</taxon>
        <taxon>campanulids</taxon>
        <taxon>Asterales</taxon>
        <taxon>Asteraceae</taxon>
        <taxon>Asteroideae</taxon>
        <taxon>Anthemideae</taxon>
        <taxon>Anthemidinae</taxon>
        <taxon>Tanacetum</taxon>
    </lineage>
</organism>
<protein>
    <submittedName>
        <fullName evidence="2">Uncharacterized protein</fullName>
    </submittedName>
</protein>
<evidence type="ECO:0000313" key="3">
    <source>
        <dbReference type="Proteomes" id="UP001151760"/>
    </source>
</evidence>
<evidence type="ECO:0000256" key="1">
    <source>
        <dbReference type="SAM" id="Phobius"/>
    </source>
</evidence>
<feature type="transmembrane region" description="Helical" evidence="1">
    <location>
        <begin position="56"/>
        <end position="78"/>
    </location>
</feature>
<gene>
    <name evidence="2" type="ORF">Tco_1123377</name>
</gene>
<reference evidence="2" key="2">
    <citation type="submission" date="2022-01" db="EMBL/GenBank/DDBJ databases">
        <authorList>
            <person name="Yamashiro T."/>
            <person name="Shiraishi A."/>
            <person name="Satake H."/>
            <person name="Nakayama K."/>
        </authorList>
    </citation>
    <scope>NUCLEOTIDE SEQUENCE</scope>
</reference>
<name>A0ABQ5J605_9ASTR</name>
<keyword evidence="1" id="KW-0812">Transmembrane</keyword>
<keyword evidence="1" id="KW-1133">Transmembrane helix</keyword>
<dbReference type="Proteomes" id="UP001151760">
    <property type="component" value="Unassembled WGS sequence"/>
</dbReference>
<accession>A0ABQ5J605</accession>
<dbReference type="EMBL" id="BQNB010021490">
    <property type="protein sequence ID" value="GJU06947.1"/>
    <property type="molecule type" value="Genomic_DNA"/>
</dbReference>
<keyword evidence="3" id="KW-1185">Reference proteome</keyword>
<proteinExistence type="predicted"/>
<comment type="caution">
    <text evidence="2">The sequence shown here is derived from an EMBL/GenBank/DDBJ whole genome shotgun (WGS) entry which is preliminary data.</text>
</comment>
<evidence type="ECO:0000313" key="2">
    <source>
        <dbReference type="EMBL" id="GJU06947.1"/>
    </source>
</evidence>
<reference evidence="2" key="1">
    <citation type="journal article" date="2022" name="Int. J. Mol. Sci.">
        <title>Draft Genome of Tanacetum Coccineum: Genomic Comparison of Closely Related Tanacetum-Family Plants.</title>
        <authorList>
            <person name="Yamashiro T."/>
            <person name="Shiraishi A."/>
            <person name="Nakayama K."/>
            <person name="Satake H."/>
        </authorList>
    </citation>
    <scope>NUCLEOTIDE SEQUENCE</scope>
</reference>
<keyword evidence="1" id="KW-0472">Membrane</keyword>
<sequence>MPEFDGNPLNGWFGAVASHDKGRYEGVRSLTRHDWVQSLDLRDLHRDLWADSSSSWLTTGLVLYPSLIFLLQLASMFASPLKKKRGFNLE</sequence>